<protein>
    <submittedName>
        <fullName evidence="1">Alkaline phosphatase family protein</fullName>
    </submittedName>
</protein>
<keyword evidence="2" id="KW-1185">Reference proteome</keyword>
<gene>
    <name evidence="1" type="ORF">AB3X84_22405</name>
</gene>
<evidence type="ECO:0000313" key="2">
    <source>
        <dbReference type="Proteomes" id="UP001558535"/>
    </source>
</evidence>
<dbReference type="RefSeq" id="WP_310110602.1">
    <property type="nucleotide sequence ID" value="NZ_JAVDRO010000009.1"/>
</dbReference>
<accession>A0ABV3WHN4</accession>
<organism evidence="1 2">
    <name type="scientific">Paraburkholderia phenoliruptrix</name>
    <dbReference type="NCBI Taxonomy" id="252970"/>
    <lineage>
        <taxon>Bacteria</taxon>
        <taxon>Pseudomonadati</taxon>
        <taxon>Pseudomonadota</taxon>
        <taxon>Betaproteobacteria</taxon>
        <taxon>Burkholderiales</taxon>
        <taxon>Burkholderiaceae</taxon>
        <taxon>Paraburkholderia</taxon>
    </lineage>
</organism>
<dbReference type="Gene3D" id="3.40.720.10">
    <property type="entry name" value="Alkaline Phosphatase, subunit A"/>
    <property type="match status" value="1"/>
</dbReference>
<proteinExistence type="predicted"/>
<dbReference type="InterPro" id="IPR017850">
    <property type="entry name" value="Alkaline_phosphatase_core_sf"/>
</dbReference>
<dbReference type="EMBL" id="JBFPKE010000009">
    <property type="protein sequence ID" value="MEX3752748.1"/>
    <property type="molecule type" value="Genomic_DNA"/>
</dbReference>
<dbReference type="Proteomes" id="UP001558535">
    <property type="component" value="Unassembled WGS sequence"/>
</dbReference>
<dbReference type="InterPro" id="IPR002591">
    <property type="entry name" value="Phosphodiest/P_Trfase"/>
</dbReference>
<dbReference type="Pfam" id="PF01663">
    <property type="entry name" value="Phosphodiest"/>
    <property type="match status" value="1"/>
</dbReference>
<evidence type="ECO:0000313" key="1">
    <source>
        <dbReference type="EMBL" id="MEX3752748.1"/>
    </source>
</evidence>
<name>A0ABV3WHN4_9BURK</name>
<dbReference type="SUPFAM" id="SSF53649">
    <property type="entry name" value="Alkaline phosphatase-like"/>
    <property type="match status" value="1"/>
</dbReference>
<reference evidence="1 2" key="1">
    <citation type="submission" date="2024-07" db="EMBL/GenBank/DDBJ databases">
        <title>A survey of Mimosa microsymbionts across Brazilian biomes reveals a high diversity of Paraburkholderia nodulating endemic species, but also that Cupriavidus is common as a symbiont of widespread species.</title>
        <authorList>
            <person name="Rouws L."/>
            <person name="Barauna A."/>
            <person name="Beukes C."/>
            <person name="Rouws J.R.C."/>
            <person name="De Faria S.M."/>
            <person name="Gross E."/>
            <person name="Bueno Dos Reis Junior F."/>
            <person name="Simon M.F."/>
            <person name="Maluk M."/>
            <person name="Odee D.W."/>
            <person name="Kenicer G."/>
            <person name="Young J.P.W."/>
            <person name="Reis V.M."/>
            <person name="Zilli J."/>
            <person name="James E.K."/>
        </authorList>
    </citation>
    <scope>NUCLEOTIDE SEQUENCE [LARGE SCALE GENOMIC DNA]</scope>
    <source>
        <strain evidence="1 2">BR14375</strain>
    </source>
</reference>
<sequence length="384" mass="41095">MEQPAFAPHAGMTAVHPKLAVSLATFRERISRLVQDEKSSGTCRSIVILALDGIPFDLARACWPQAQVEPMSSVFPTTSSAAWMSALTGLSVARHGIPGVVFGMGGAGADLINLYDYQDELGGPDDGNLFSDARDAGYTPLAMAGDLEAAPCSWLHRLLAHSASRRSPRFYAGLARHAEPPRAAAIVERLRVDIDAALTPATPDRPVLCWCFVEVDRYIHLYGYDDHVTCLLLGVERLATDLVEAGHLVVAHSDHGLVPNVHCAEVEGALGEIAQRYALKMGGAGRTRWFYGPAEQEAEIRAFAATRLAGVATVHSTLDYFARDSLAAARAGSVIIQAVGERFIGDTAFTHDHGAMSAMEVAVPYAVWGVTCSEVAQAEDAVRC</sequence>
<comment type="caution">
    <text evidence="1">The sequence shown here is derived from an EMBL/GenBank/DDBJ whole genome shotgun (WGS) entry which is preliminary data.</text>
</comment>